<accession>A0ACC3C1U0</accession>
<evidence type="ECO:0000313" key="1">
    <source>
        <dbReference type="EMBL" id="KAK1863818.1"/>
    </source>
</evidence>
<reference evidence="1" key="1">
    <citation type="submission" date="2019-11" db="EMBL/GenBank/DDBJ databases">
        <title>Nori genome reveals adaptations in red seaweeds to the harsh intertidal environment.</title>
        <authorList>
            <person name="Wang D."/>
            <person name="Mao Y."/>
        </authorList>
    </citation>
    <scope>NUCLEOTIDE SEQUENCE</scope>
    <source>
        <tissue evidence="1">Gametophyte</tissue>
    </source>
</reference>
<comment type="caution">
    <text evidence="1">The sequence shown here is derived from an EMBL/GenBank/DDBJ whole genome shotgun (WGS) entry which is preliminary data.</text>
</comment>
<keyword evidence="2" id="KW-1185">Reference proteome</keyword>
<name>A0ACC3C1U0_PYRYE</name>
<dbReference type="Proteomes" id="UP000798662">
    <property type="component" value="Chromosome 2"/>
</dbReference>
<protein>
    <submittedName>
        <fullName evidence="1">Uncharacterized protein</fullName>
    </submittedName>
</protein>
<sequence>MVQLLNGLGVDCDGDLNAGATAETAKLTAAAVADAEDTIDVDEVCVHDAVAPIAAAGDDNRSAQTMAWVDLYQVRAGIGATTGGRQLASWIRRFYGSCGPGSPTASGKTAAVYAVAAELGYSVLEVSAATIRSSGRGLLDRLAEATQSQRLARGPDVGAGAATAARVGGDVADSSSWATSARSLVLLDDAETLLADERLFWLVLDGLVRGGARRPVIFTVSSLDTDAGPVHRTLLRAAISGGGGSGDNFGATGDANGDGVGSFLVDDAAPASRRGLGSRVSRLAVALIHMARPPLAVASALLATAAAEQRALVSREAAISTGGGEGGAGVDVAASNMGDAAQLAAATGRDLRAAMNALQFWGLLHSGRSVPLVAACSASVAERALPPKAGACGPVDAAADSAAAAELVAWARHLDVLSETAAAAVVPPSASRLGFEAADVALLRDCAMVSSWGGLHGG</sequence>
<organism evidence="1 2">
    <name type="scientific">Pyropia yezoensis</name>
    <name type="common">Susabi-nori</name>
    <name type="synonym">Porphyra yezoensis</name>
    <dbReference type="NCBI Taxonomy" id="2788"/>
    <lineage>
        <taxon>Eukaryota</taxon>
        <taxon>Rhodophyta</taxon>
        <taxon>Bangiophyceae</taxon>
        <taxon>Bangiales</taxon>
        <taxon>Bangiaceae</taxon>
        <taxon>Pyropia</taxon>
    </lineage>
</organism>
<evidence type="ECO:0000313" key="2">
    <source>
        <dbReference type="Proteomes" id="UP000798662"/>
    </source>
</evidence>
<proteinExistence type="predicted"/>
<gene>
    <name evidence="1" type="ORF">I4F81_006372</name>
</gene>
<dbReference type="EMBL" id="CM020619">
    <property type="protein sequence ID" value="KAK1863818.1"/>
    <property type="molecule type" value="Genomic_DNA"/>
</dbReference>